<keyword evidence="8" id="KW-0408">Iron</keyword>
<sequence length="1156" mass="127981">MFQKLFTPIKIRGMELRNRGIMPAMGTKFSGKASFVTPTLIEYHRLRARGGSGLNIVEVSSVHTPSAPRQFLSLSEDMYIPGMKELTDAIHAEGGKAGVQLWQGSLAVGMDQTAQILMASDTPMGPGITLPRITVEQIQEVIACYGKAAKRAVQAGFDCLEFHCAHNYLPHSFLSGGLNHRTDEYGGSLENRAKFPLECIRAIRENMPEDMPLFMRIDAHDDYLENGMTIEDTIAFCKMAKEAGVDVLDVSRGNIITPANKYEVPPIDIPQGFNIENAARIRKETGMLTIGVGRINTPELAEKYLEEDKVDMVVLGRAQYVDPEFMNKAKAGNVDDIDYCVGCDQGCLDGFADTECPQVTCLRNPALGRELTCRIEKTDNPQTVLIAGGGIAGLEAAIVLKQRGHHAIVCEASDRLGGQFLTAGEAPRKAEMKAEVIHMGEKARKLGAEIRLHTKVTADLIKEIKPHTVFNAIGAEPLIPQIPGVEQPFVVNAHDVLNGTAKVKGSVVIIGGGMVGMEAAEYLAEKGCQVTALEMLKEYCADLGMARKFCVTESIAALGIHAVTEVTVTAIESGRVIGQKDGETVEYPCDYAVLAIGSKSRCGKELEEAAREIGAGYMVIGDAGMARRALNATREAFDAALTFDDPAVHSDVSKPKKVIAVTGVTGTMGQETLKQLLSRGNRFKVKAFARPSAVNKEKMKKFADPNLEVIWGDLANYEDIKRLVDGSDYVLHIGAMVSPAADKYPEQTLYTNMGSTMNIIKAIKEQPDPDKVHFVYIGTVAETGARTYPIHWGRVGDPVNPSIFDYYAISKVFSELAVFESGLKYWVSIRQTGQHPSTEGSGEEPIIFHQPVNNVLEWSTSIESGICMANICEDWVPETFWRKGYNLSSGPEYRLTMWELMDINLEAFGISVKDLFDADAVPFYNFHGHYFSDSHILDDILHFRCIPGEQYWNGVREEMRRMKANPMIAAMFPTAEQMKAHNKEIGQKEGGLYYALEHNDEDWIKAFYGSKEKRAAVKSWDDVELFHPDEEPAYLDHGYDEEKGIENLTLEDLRKAAAFRGGECLAEKTPEDIYTPVKWKCADGHIFEMSVNAVLHGGHWCPECLAYTWHYGDIAKKNPFYAQVWTPLHGKEDNYIIPMKFSAYEVANELKKKLEL</sequence>
<name>A0A2Y9BMH5_9FIRM</name>
<dbReference type="Pfam" id="PF00724">
    <property type="entry name" value="Oxidored_FMN"/>
    <property type="match status" value="1"/>
</dbReference>
<evidence type="ECO:0000256" key="6">
    <source>
        <dbReference type="ARBA" id="ARBA00022723"/>
    </source>
</evidence>
<keyword evidence="14" id="KW-1185">Reference proteome</keyword>
<feature type="domain" description="FAD/NAD(P)-binding" evidence="12">
    <location>
        <begin position="383"/>
        <end position="613"/>
    </location>
</feature>
<dbReference type="GO" id="GO:0046872">
    <property type="term" value="F:metal ion binding"/>
    <property type="evidence" value="ECO:0007669"/>
    <property type="project" value="UniProtKB-KW"/>
</dbReference>
<dbReference type="InterPro" id="IPR051793">
    <property type="entry name" value="NADH:flavin_oxidoreductase"/>
</dbReference>
<dbReference type="Gene3D" id="3.20.20.70">
    <property type="entry name" value="Aldolase class I"/>
    <property type="match status" value="1"/>
</dbReference>
<gene>
    <name evidence="13" type="ORF">A8806_1182</name>
</gene>
<dbReference type="Gene3D" id="3.40.50.720">
    <property type="entry name" value="NAD(P)-binding Rossmann-like Domain"/>
    <property type="match status" value="2"/>
</dbReference>
<keyword evidence="9" id="KW-0411">Iron-sulfur</keyword>
<dbReference type="InterPro" id="IPR036291">
    <property type="entry name" value="NAD(P)-bd_dom_sf"/>
</dbReference>
<accession>A0A2Y9BMH5</accession>
<evidence type="ECO:0000256" key="1">
    <source>
        <dbReference type="ARBA" id="ARBA00001917"/>
    </source>
</evidence>
<dbReference type="AlphaFoldDB" id="A0A2Y9BMH5"/>
<dbReference type="InterPro" id="IPR036188">
    <property type="entry name" value="FAD/NAD-bd_sf"/>
</dbReference>
<evidence type="ECO:0000256" key="5">
    <source>
        <dbReference type="ARBA" id="ARBA00022643"/>
    </source>
</evidence>
<comment type="cofactor">
    <cofactor evidence="2">
        <name>[4Fe-4S] cluster</name>
        <dbReference type="ChEBI" id="CHEBI:49883"/>
    </cofactor>
</comment>
<dbReference type="SUPFAM" id="SSF51905">
    <property type="entry name" value="FAD/NAD(P)-binding domain"/>
    <property type="match status" value="1"/>
</dbReference>
<dbReference type="PANTHER" id="PTHR42917:SF2">
    <property type="entry name" value="2,4-DIENOYL-COA REDUCTASE [(2E)-ENOYL-COA-PRODUCING]"/>
    <property type="match status" value="1"/>
</dbReference>
<evidence type="ECO:0000259" key="12">
    <source>
        <dbReference type="Pfam" id="PF07992"/>
    </source>
</evidence>
<dbReference type="OrthoDB" id="9772736at2"/>
<keyword evidence="7" id="KW-0560">Oxidoreductase</keyword>
<evidence type="ECO:0000256" key="9">
    <source>
        <dbReference type="ARBA" id="ARBA00023014"/>
    </source>
</evidence>
<protein>
    <submittedName>
        <fullName evidence="13">2,4-dienoyl-CoA reductase-like NADH-dependent reductase (Old Yellow Enzyme family)</fullName>
    </submittedName>
</protein>
<evidence type="ECO:0000259" key="10">
    <source>
        <dbReference type="Pfam" id="PF00724"/>
    </source>
</evidence>
<evidence type="ECO:0000256" key="2">
    <source>
        <dbReference type="ARBA" id="ARBA00001966"/>
    </source>
</evidence>
<dbReference type="InterPro" id="IPR023753">
    <property type="entry name" value="FAD/NAD-binding_dom"/>
</dbReference>
<dbReference type="Gene3D" id="3.50.50.60">
    <property type="entry name" value="FAD/NAD(P)-binding domain"/>
    <property type="match status" value="1"/>
</dbReference>
<dbReference type="PANTHER" id="PTHR42917">
    <property type="entry name" value="2,4-DIENOYL-COA REDUCTASE"/>
    <property type="match status" value="1"/>
</dbReference>
<evidence type="ECO:0000256" key="8">
    <source>
        <dbReference type="ARBA" id="ARBA00023004"/>
    </source>
</evidence>
<keyword evidence="5" id="KW-0288">FMN</keyword>
<dbReference type="GO" id="GO:0016491">
    <property type="term" value="F:oxidoreductase activity"/>
    <property type="evidence" value="ECO:0007669"/>
    <property type="project" value="UniProtKB-KW"/>
</dbReference>
<evidence type="ECO:0000256" key="3">
    <source>
        <dbReference type="ARBA" id="ARBA00011048"/>
    </source>
</evidence>
<dbReference type="Pfam" id="PF07992">
    <property type="entry name" value="Pyr_redox_2"/>
    <property type="match status" value="1"/>
</dbReference>
<dbReference type="GO" id="GO:0051536">
    <property type="term" value="F:iron-sulfur cluster binding"/>
    <property type="evidence" value="ECO:0007669"/>
    <property type="project" value="UniProtKB-KW"/>
</dbReference>
<dbReference type="GO" id="GO:0010181">
    <property type="term" value="F:FMN binding"/>
    <property type="evidence" value="ECO:0007669"/>
    <property type="project" value="InterPro"/>
</dbReference>
<evidence type="ECO:0000313" key="13">
    <source>
        <dbReference type="EMBL" id="PWJ22547.1"/>
    </source>
</evidence>
<proteinExistence type="inferred from homology"/>
<organism evidence="13 14">
    <name type="scientific">Faecalicatena orotica</name>
    <dbReference type="NCBI Taxonomy" id="1544"/>
    <lineage>
        <taxon>Bacteria</taxon>
        <taxon>Bacillati</taxon>
        <taxon>Bacillota</taxon>
        <taxon>Clostridia</taxon>
        <taxon>Lachnospirales</taxon>
        <taxon>Lachnospiraceae</taxon>
        <taxon>Faecalicatena</taxon>
    </lineage>
</organism>
<reference evidence="13 14" key="1">
    <citation type="submission" date="2018-05" db="EMBL/GenBank/DDBJ databases">
        <title>The Hungate 1000. A catalogue of reference genomes from the rumen microbiome.</title>
        <authorList>
            <person name="Kelly W."/>
        </authorList>
    </citation>
    <scope>NUCLEOTIDE SEQUENCE [LARGE SCALE GENOMIC DNA]</scope>
    <source>
        <strain evidence="13 14">NLAE-zl-C242</strain>
    </source>
</reference>
<comment type="caution">
    <text evidence="13">The sequence shown here is derived from an EMBL/GenBank/DDBJ whole genome shotgun (WGS) entry which is preliminary data.</text>
</comment>
<dbReference type="SUPFAM" id="SSF51395">
    <property type="entry name" value="FMN-linked oxidoreductases"/>
    <property type="match status" value="1"/>
</dbReference>
<dbReference type="Proteomes" id="UP000245845">
    <property type="component" value="Unassembled WGS sequence"/>
</dbReference>
<dbReference type="Pfam" id="PF01370">
    <property type="entry name" value="Epimerase"/>
    <property type="match status" value="1"/>
</dbReference>
<evidence type="ECO:0000256" key="7">
    <source>
        <dbReference type="ARBA" id="ARBA00023002"/>
    </source>
</evidence>
<evidence type="ECO:0000313" key="14">
    <source>
        <dbReference type="Proteomes" id="UP000245845"/>
    </source>
</evidence>
<keyword evidence="6" id="KW-0479">Metal-binding</keyword>
<dbReference type="PRINTS" id="PR00368">
    <property type="entry name" value="FADPNR"/>
</dbReference>
<comment type="cofactor">
    <cofactor evidence="1">
        <name>FMN</name>
        <dbReference type="ChEBI" id="CHEBI:58210"/>
    </cofactor>
</comment>
<dbReference type="InterPro" id="IPR001155">
    <property type="entry name" value="OxRdtase_FMN_N"/>
</dbReference>
<keyword evidence="4" id="KW-0285">Flavoprotein</keyword>
<feature type="domain" description="NADH:flavin oxidoreductase/NADH oxidase N-terminal" evidence="10">
    <location>
        <begin position="4"/>
        <end position="333"/>
    </location>
</feature>
<dbReference type="EMBL" id="QGDL01000018">
    <property type="protein sequence ID" value="PWJ22547.1"/>
    <property type="molecule type" value="Genomic_DNA"/>
</dbReference>
<dbReference type="InterPro" id="IPR013785">
    <property type="entry name" value="Aldolase_TIM"/>
</dbReference>
<feature type="domain" description="NAD-dependent epimerase/dehydratase" evidence="11">
    <location>
        <begin position="659"/>
        <end position="823"/>
    </location>
</feature>
<dbReference type="InterPro" id="IPR001509">
    <property type="entry name" value="Epimerase_deHydtase"/>
</dbReference>
<dbReference type="SUPFAM" id="SSF51735">
    <property type="entry name" value="NAD(P)-binding Rossmann-fold domains"/>
    <property type="match status" value="1"/>
</dbReference>
<evidence type="ECO:0000256" key="4">
    <source>
        <dbReference type="ARBA" id="ARBA00022630"/>
    </source>
</evidence>
<dbReference type="RefSeq" id="WP_109733459.1">
    <property type="nucleotide sequence ID" value="NZ_BAAACK010000010.1"/>
</dbReference>
<dbReference type="CDD" id="cd02803">
    <property type="entry name" value="OYE_like_FMN_family"/>
    <property type="match status" value="1"/>
</dbReference>
<evidence type="ECO:0000259" key="11">
    <source>
        <dbReference type="Pfam" id="PF01370"/>
    </source>
</evidence>
<comment type="similarity">
    <text evidence="3">In the N-terminal section; belongs to the NADH:flavin oxidoreductase/NADH oxidase family.</text>
</comment>